<dbReference type="InterPro" id="IPR019587">
    <property type="entry name" value="Polyketide_cyclase/dehydratase"/>
</dbReference>
<dbReference type="OrthoDB" id="1364128at2"/>
<proteinExistence type="predicted"/>
<accession>A0A031GR10</accession>
<comment type="caution">
    <text evidence="1">The sequence shown here is derived from an EMBL/GenBank/DDBJ whole genome shotgun (WGS) entry which is preliminary data.</text>
</comment>
<dbReference type="Proteomes" id="UP000305681">
    <property type="component" value="Unassembled WGS sequence"/>
</dbReference>
<dbReference type="EMBL" id="VDGE01000017">
    <property type="protein sequence ID" value="TNC72287.1"/>
    <property type="molecule type" value="Genomic_DNA"/>
</dbReference>
<dbReference type="PANTHER" id="PTHR39332:SF7">
    <property type="entry name" value="SRPBCC FAMILY PROTEIN"/>
    <property type="match status" value="1"/>
</dbReference>
<dbReference type="Pfam" id="PF10604">
    <property type="entry name" value="Polyketide_cyc2"/>
    <property type="match status" value="1"/>
</dbReference>
<dbReference type="CDD" id="cd07821">
    <property type="entry name" value="PYR_PYL_RCAR_like"/>
    <property type="match status" value="1"/>
</dbReference>
<gene>
    <name evidence="1" type="ORF">FHI69_26570</name>
</gene>
<dbReference type="Gene3D" id="3.30.530.20">
    <property type="match status" value="1"/>
</dbReference>
<dbReference type="eggNOG" id="COG3832">
    <property type="taxonomic scope" value="Bacteria"/>
</dbReference>
<name>A0A031GR10_9BURK</name>
<evidence type="ECO:0000313" key="1">
    <source>
        <dbReference type="EMBL" id="TNC72287.1"/>
    </source>
</evidence>
<dbReference type="PANTHER" id="PTHR39332">
    <property type="entry name" value="BLL4707 PROTEIN"/>
    <property type="match status" value="1"/>
</dbReference>
<dbReference type="AlphaFoldDB" id="A0A031GR10"/>
<reference evidence="1 2" key="1">
    <citation type="submission" date="2019-06" db="EMBL/GenBank/DDBJ databases">
        <title>Genome sequence of Janthinobacterium lividum UCD_MED1.</title>
        <authorList>
            <person name="De Leon M.E."/>
            <person name="Jospin G."/>
        </authorList>
    </citation>
    <scope>NUCLEOTIDE SEQUENCE [LARGE SCALE GENOMIC DNA]</scope>
    <source>
        <strain evidence="1 2">UCD_MED1</strain>
    </source>
</reference>
<dbReference type="RefSeq" id="WP_034753486.1">
    <property type="nucleotide sequence ID" value="NZ_JFYR01000012.1"/>
</dbReference>
<evidence type="ECO:0000313" key="2">
    <source>
        <dbReference type="Proteomes" id="UP000305681"/>
    </source>
</evidence>
<sequence length="138" mass="15127">MAQVIVSVTLAASAERVWDFIGGFQSLAEWSSSIKTSLSEHGGRVRRLKTTDGAIIAERLQSYSEADKSYSYTIVSGPIPVKNYRSTLRVTGEPGANECVAEWSSEFDAAEGVEEVMVGAFQHLYETAFVDLKRIMAI</sequence>
<dbReference type="SUPFAM" id="SSF55961">
    <property type="entry name" value="Bet v1-like"/>
    <property type="match status" value="1"/>
</dbReference>
<dbReference type="InterPro" id="IPR023393">
    <property type="entry name" value="START-like_dom_sf"/>
</dbReference>
<protein>
    <submittedName>
        <fullName evidence="1">SRPBCC family protein</fullName>
    </submittedName>
</protein>
<organism evidence="1 2">
    <name type="scientific">Janthinobacterium lividum</name>
    <dbReference type="NCBI Taxonomy" id="29581"/>
    <lineage>
        <taxon>Bacteria</taxon>
        <taxon>Pseudomonadati</taxon>
        <taxon>Pseudomonadota</taxon>
        <taxon>Betaproteobacteria</taxon>
        <taxon>Burkholderiales</taxon>
        <taxon>Oxalobacteraceae</taxon>
        <taxon>Janthinobacterium</taxon>
    </lineage>
</organism>